<name>A0A1G9UDC7_9BACL</name>
<dbReference type="RefSeq" id="WP_090232785.1">
    <property type="nucleotide sequence ID" value="NZ_FNHW01000001.1"/>
</dbReference>
<sequence>MIVKAEDTLNEQIMDYLDEEKAMNLFIIGDIENFGYDTDFQDIWVDLGEKGEIQGILLRYFGNYLPYAKEEIDAAGFSEIIKDGPPLDMLSGKKEIVDQFQPIFLFTSKKELYFAELEEGTFTMKGLKRDDITYATVDDVDDIIVMHSSIKEFQRRESARESLIQTLTTQTGRTYFIKKDGRMAASAATTAENSRSAMIVGVCTHVDYRQQGLASRCTAVLCEDVLNEGKTLCLFYNNPRAGSIYKRIGFKDIGMWSMYSE</sequence>
<dbReference type="Gene3D" id="3.40.630.30">
    <property type="match status" value="1"/>
</dbReference>
<dbReference type="PROSITE" id="PS51186">
    <property type="entry name" value="GNAT"/>
    <property type="match status" value="1"/>
</dbReference>
<dbReference type="InterPro" id="IPR016181">
    <property type="entry name" value="Acyl_CoA_acyltransferase"/>
</dbReference>
<dbReference type="InterPro" id="IPR027365">
    <property type="entry name" value="GNAT_acetyltra_YdfB-like"/>
</dbReference>
<reference evidence="3" key="1">
    <citation type="submission" date="2016-10" db="EMBL/GenBank/DDBJ databases">
        <authorList>
            <person name="Varghese N."/>
            <person name="Submissions S."/>
        </authorList>
    </citation>
    <scope>NUCLEOTIDE SEQUENCE [LARGE SCALE GENOMIC DNA]</scope>
    <source>
        <strain evidence="3">CGMCC 1.6854</strain>
    </source>
</reference>
<dbReference type="Proteomes" id="UP000199544">
    <property type="component" value="Unassembled WGS sequence"/>
</dbReference>
<protein>
    <recommendedName>
        <fullName evidence="1">N-acetyltransferase domain-containing protein</fullName>
    </recommendedName>
</protein>
<dbReference type="InterPro" id="IPR000182">
    <property type="entry name" value="GNAT_dom"/>
</dbReference>
<feature type="domain" description="N-acetyltransferase" evidence="1">
    <location>
        <begin position="130"/>
        <end position="261"/>
    </location>
</feature>
<gene>
    <name evidence="2" type="ORF">SAMN04488137_0854</name>
</gene>
<organism evidence="2 3">
    <name type="scientific">Fictibacillus solisalsi</name>
    <dbReference type="NCBI Taxonomy" id="459525"/>
    <lineage>
        <taxon>Bacteria</taxon>
        <taxon>Bacillati</taxon>
        <taxon>Bacillota</taxon>
        <taxon>Bacilli</taxon>
        <taxon>Bacillales</taxon>
        <taxon>Fictibacillaceae</taxon>
        <taxon>Fictibacillus</taxon>
    </lineage>
</organism>
<dbReference type="OrthoDB" id="248489at2"/>
<dbReference type="STRING" id="459525.SAMN04488137_0854"/>
<dbReference type="Pfam" id="PF12746">
    <property type="entry name" value="GNAT_acetyltran"/>
    <property type="match status" value="1"/>
</dbReference>
<accession>A0A1G9UDC7</accession>
<dbReference type="AlphaFoldDB" id="A0A1G9UDC7"/>
<dbReference type="SUPFAM" id="SSF55729">
    <property type="entry name" value="Acyl-CoA N-acyltransferases (Nat)"/>
    <property type="match status" value="1"/>
</dbReference>
<dbReference type="EMBL" id="FNHW01000001">
    <property type="protein sequence ID" value="SDM57823.1"/>
    <property type="molecule type" value="Genomic_DNA"/>
</dbReference>
<evidence type="ECO:0000259" key="1">
    <source>
        <dbReference type="PROSITE" id="PS51186"/>
    </source>
</evidence>
<proteinExistence type="predicted"/>
<evidence type="ECO:0000313" key="3">
    <source>
        <dbReference type="Proteomes" id="UP000199544"/>
    </source>
</evidence>
<keyword evidence="3" id="KW-1185">Reference proteome</keyword>
<dbReference type="GO" id="GO:0016747">
    <property type="term" value="F:acyltransferase activity, transferring groups other than amino-acyl groups"/>
    <property type="evidence" value="ECO:0007669"/>
    <property type="project" value="InterPro"/>
</dbReference>
<evidence type="ECO:0000313" key="2">
    <source>
        <dbReference type="EMBL" id="SDM57823.1"/>
    </source>
</evidence>